<keyword evidence="1 2" id="KW-0597">Phosphoprotein</keyword>
<dbReference type="AlphaFoldDB" id="A0A6I3KJ47"/>
<dbReference type="RefSeq" id="WP_154738866.1">
    <property type="nucleotide sequence ID" value="NZ_WMBQ01000001.1"/>
</dbReference>
<dbReference type="EMBL" id="WMBQ01000001">
    <property type="protein sequence ID" value="MTD94439.1"/>
    <property type="molecule type" value="Genomic_DNA"/>
</dbReference>
<dbReference type="InterPro" id="IPR011006">
    <property type="entry name" value="CheY-like_superfamily"/>
</dbReference>
<dbReference type="SMART" id="SM00448">
    <property type="entry name" value="REC"/>
    <property type="match status" value="1"/>
</dbReference>
<dbReference type="Gene3D" id="3.40.50.2300">
    <property type="match status" value="1"/>
</dbReference>
<feature type="modified residue" description="4-aspartylphosphate" evidence="2">
    <location>
        <position position="55"/>
    </location>
</feature>
<dbReference type="Pfam" id="PF00072">
    <property type="entry name" value="Response_reg"/>
    <property type="match status" value="1"/>
</dbReference>
<dbReference type="InterPro" id="IPR050595">
    <property type="entry name" value="Bact_response_regulator"/>
</dbReference>
<evidence type="ECO:0000259" key="3">
    <source>
        <dbReference type="PROSITE" id="PS50110"/>
    </source>
</evidence>
<evidence type="ECO:0000256" key="2">
    <source>
        <dbReference type="PROSITE-ProRule" id="PRU00169"/>
    </source>
</evidence>
<dbReference type="InterPro" id="IPR001789">
    <property type="entry name" value="Sig_transdc_resp-reg_receiver"/>
</dbReference>
<proteinExistence type="predicted"/>
<evidence type="ECO:0000256" key="1">
    <source>
        <dbReference type="ARBA" id="ARBA00022553"/>
    </source>
</evidence>
<protein>
    <submittedName>
        <fullName evidence="4">Response regulator</fullName>
    </submittedName>
</protein>
<dbReference type="GO" id="GO:0000160">
    <property type="term" value="P:phosphorelay signal transduction system"/>
    <property type="evidence" value="ECO:0007669"/>
    <property type="project" value="InterPro"/>
</dbReference>
<dbReference type="PANTHER" id="PTHR44591:SF21">
    <property type="entry name" value="TWO-COMPONENT RESPONSE REGULATOR"/>
    <property type="match status" value="1"/>
</dbReference>
<name>A0A6I3KJ47_9HYPH</name>
<gene>
    <name evidence="4" type="ORF">GIW81_08840</name>
</gene>
<comment type="caution">
    <text evidence="4">The sequence shown here is derived from an EMBL/GenBank/DDBJ whole genome shotgun (WGS) entry which is preliminary data.</text>
</comment>
<evidence type="ECO:0000313" key="5">
    <source>
        <dbReference type="Proteomes" id="UP000440694"/>
    </source>
</evidence>
<dbReference type="SUPFAM" id="SSF52172">
    <property type="entry name" value="CheY-like"/>
    <property type="match status" value="1"/>
</dbReference>
<accession>A0A6I3KJ47</accession>
<keyword evidence="5" id="KW-1185">Reference proteome</keyword>
<reference evidence="4 5" key="1">
    <citation type="submission" date="2019-11" db="EMBL/GenBank/DDBJ databases">
        <title>Identification of a novel strain.</title>
        <authorList>
            <person name="Xu Q."/>
            <person name="Wang G."/>
        </authorList>
    </citation>
    <scope>NUCLEOTIDE SEQUENCE [LARGE SCALE GENOMIC DNA]</scope>
    <source>
        <strain evidence="5">xq</strain>
    </source>
</reference>
<dbReference type="PROSITE" id="PS50110">
    <property type="entry name" value="RESPONSE_REGULATORY"/>
    <property type="match status" value="1"/>
</dbReference>
<evidence type="ECO:0000313" key="4">
    <source>
        <dbReference type="EMBL" id="MTD94439.1"/>
    </source>
</evidence>
<dbReference type="PANTHER" id="PTHR44591">
    <property type="entry name" value="STRESS RESPONSE REGULATOR PROTEIN 1"/>
    <property type="match status" value="1"/>
</dbReference>
<organism evidence="4 5">
    <name type="scientific">Hyphomicrobium album</name>
    <dbReference type="NCBI Taxonomy" id="2665159"/>
    <lineage>
        <taxon>Bacteria</taxon>
        <taxon>Pseudomonadati</taxon>
        <taxon>Pseudomonadota</taxon>
        <taxon>Alphaproteobacteria</taxon>
        <taxon>Hyphomicrobiales</taxon>
        <taxon>Hyphomicrobiaceae</taxon>
        <taxon>Hyphomicrobium</taxon>
    </lineage>
</organism>
<dbReference type="Proteomes" id="UP000440694">
    <property type="component" value="Unassembled WGS sequence"/>
</dbReference>
<feature type="domain" description="Response regulatory" evidence="3">
    <location>
        <begin position="3"/>
        <end position="119"/>
    </location>
</feature>
<sequence length="120" mass="12951">MARILLADDDAATRELVRRALEADGHSVHVTQDGSEALDCVEGAGAQKFDVLVSDVEMPLLDGVALAQRVLKQPNIRVLLMSGFAEQLDRARGLKSGQVAVLSKPFTLEEVRSSVRKLLG</sequence>